<dbReference type="SUPFAM" id="SSF52540">
    <property type="entry name" value="P-loop containing nucleoside triphosphate hydrolases"/>
    <property type="match status" value="1"/>
</dbReference>
<dbReference type="Pfam" id="PF13191">
    <property type="entry name" value="AAA_16"/>
    <property type="match status" value="1"/>
</dbReference>
<dbReference type="EMBL" id="AP035768">
    <property type="protein sequence ID" value="BFO16622.1"/>
    <property type="molecule type" value="Genomic_DNA"/>
</dbReference>
<reference evidence="3" key="2">
    <citation type="submission" date="2024-07" db="EMBL/GenBank/DDBJ databases">
        <title>Streptomyces haneummycinica sp. nov., a new antibiotic-producing actinobacterium isolated from marine sediment.</title>
        <authorList>
            <person name="Uemura M."/>
            <person name="Hamada M."/>
            <person name="Hirano S."/>
            <person name="Kobayashi K."/>
            <person name="Ohshiro T."/>
            <person name="Kobayashi T."/>
            <person name="Terahara T."/>
        </authorList>
    </citation>
    <scope>NUCLEOTIDE SEQUENCE</scope>
    <source>
        <strain evidence="3">KM77-8</strain>
    </source>
</reference>
<organism evidence="3">
    <name type="scientific">Streptomyces haneummycinicus</name>
    <dbReference type="NCBI Taxonomy" id="3074435"/>
    <lineage>
        <taxon>Bacteria</taxon>
        <taxon>Bacillati</taxon>
        <taxon>Actinomycetota</taxon>
        <taxon>Actinomycetes</taxon>
        <taxon>Kitasatosporales</taxon>
        <taxon>Streptomycetaceae</taxon>
        <taxon>Streptomyces</taxon>
    </lineage>
</organism>
<dbReference type="AlphaFoldDB" id="A0AAT9HHH7"/>
<accession>A0AAT9HHH7</accession>
<reference evidence="3" key="1">
    <citation type="submission" date="2024-06" db="EMBL/GenBank/DDBJ databases">
        <authorList>
            <consortium name="consrtm"/>
            <person name="Uemura M."/>
            <person name="Terahara T."/>
        </authorList>
    </citation>
    <scope>NUCLEOTIDE SEQUENCE</scope>
    <source>
        <strain evidence="3">KM77-8</strain>
    </source>
</reference>
<evidence type="ECO:0000313" key="3">
    <source>
        <dbReference type="EMBL" id="BFO16622.1"/>
    </source>
</evidence>
<feature type="compositionally biased region" description="Basic residues" evidence="1">
    <location>
        <begin position="245"/>
        <end position="257"/>
    </location>
</feature>
<gene>
    <name evidence="3" type="ORF">SHKM778_30100</name>
</gene>
<dbReference type="GO" id="GO:0016887">
    <property type="term" value="F:ATP hydrolysis activity"/>
    <property type="evidence" value="ECO:0007669"/>
    <property type="project" value="InterPro"/>
</dbReference>
<proteinExistence type="predicted"/>
<dbReference type="InterPro" id="IPR041664">
    <property type="entry name" value="AAA_16"/>
</dbReference>
<dbReference type="Gene3D" id="3.40.50.300">
    <property type="entry name" value="P-loop containing nucleotide triphosphate hydrolases"/>
    <property type="match status" value="1"/>
</dbReference>
<sequence length="257" mass="27896">MTVLEGDGTSEEPLADPHGDPFLRTRFAVPARPVTYLRRERLNRHLDEALRTPLTMVNGSAGAGKTLLVADWAERLDGVPVAWLTTEAAGDGPGMFWAYLLRALRTAGVALPADIGFPADANRVSPALQARLAAELSVREEPVVVVLDEFDRVTAPEIAEQLEFVLRHTGPGLRLVLVTRTEPLLPLHRYRAAGELTEIRGAELAFTPPEAARLMELHGLRLPPAAVRALVERTRGGPPGCGCPRSRRGRARTPKPA</sequence>
<protein>
    <recommendedName>
        <fullName evidence="2">Orc1-like AAA ATPase domain-containing protein</fullName>
    </recommendedName>
</protein>
<feature type="region of interest" description="Disordered" evidence="1">
    <location>
        <begin position="233"/>
        <end position="257"/>
    </location>
</feature>
<evidence type="ECO:0000256" key="1">
    <source>
        <dbReference type="SAM" id="MobiDB-lite"/>
    </source>
</evidence>
<name>A0AAT9HHH7_9ACTN</name>
<feature type="domain" description="Orc1-like AAA ATPase" evidence="2">
    <location>
        <begin position="40"/>
        <end position="177"/>
    </location>
</feature>
<evidence type="ECO:0000259" key="2">
    <source>
        <dbReference type="Pfam" id="PF13191"/>
    </source>
</evidence>
<dbReference type="InterPro" id="IPR027417">
    <property type="entry name" value="P-loop_NTPase"/>
</dbReference>